<sequence>MADEIFDIVDENGQPTGERVTRSQAHANGVRHRTAHIWVLRENGDKTEVLLQKRALNKDSFPGRYDTSSAGHIQAGDEPLESAIRELSEELGLQVVPEDLHFAGTFPIQYEKEFHGKPFKDNEIAFVYVYDEEAGIDDITIQEEELDGVEWFELEEVYRACQPPRDEKFCVPMGGLEIVRRYVKERKRRFDSVFSCMCIGVLIGITIGAAFGVINYRIGTWMTVGMMLGLIGGFVASRTIRREVPAKSERGDGE</sequence>
<evidence type="ECO:0000256" key="1">
    <source>
        <dbReference type="SAM" id="Phobius"/>
    </source>
</evidence>
<reference evidence="3 4" key="2">
    <citation type="submission" date="2020-03" db="EMBL/GenBank/DDBJ databases">
        <title>Investigating the evolutionary divergence of the Butyrivibrio group.</title>
        <authorList>
            <person name="Skvortsov T."/>
            <person name="Santos F.G."/>
            <person name="Ting K.S."/>
            <person name="Creevey C.J."/>
        </authorList>
    </citation>
    <scope>NUCLEOTIDE SEQUENCE [LARGE SCALE GENOMIC DNA]</scope>
    <source>
        <strain evidence="3 4">MZ8</strain>
    </source>
</reference>
<dbReference type="SUPFAM" id="SSF55811">
    <property type="entry name" value="Nudix"/>
    <property type="match status" value="1"/>
</dbReference>
<dbReference type="PANTHER" id="PTHR10885">
    <property type="entry name" value="ISOPENTENYL-DIPHOSPHATE DELTA-ISOMERASE"/>
    <property type="match status" value="1"/>
</dbReference>
<feature type="domain" description="Nudix hydrolase" evidence="2">
    <location>
        <begin position="30"/>
        <end position="177"/>
    </location>
</feature>
<keyword evidence="1" id="KW-1133">Transmembrane helix</keyword>
<dbReference type="InterPro" id="IPR000086">
    <property type="entry name" value="NUDIX_hydrolase_dom"/>
</dbReference>
<dbReference type="Proteomes" id="UP000473091">
    <property type="component" value="Unassembled WGS sequence"/>
</dbReference>
<dbReference type="GO" id="GO:0009240">
    <property type="term" value="P:isopentenyl diphosphate biosynthetic process"/>
    <property type="evidence" value="ECO:0007669"/>
    <property type="project" value="TreeGrafter"/>
</dbReference>
<dbReference type="Gene3D" id="3.90.79.10">
    <property type="entry name" value="Nucleoside Triphosphate Pyrophosphohydrolase"/>
    <property type="match status" value="1"/>
</dbReference>
<gene>
    <name evidence="3" type="ORF">F0Q01_01090</name>
</gene>
<keyword evidence="1" id="KW-0472">Membrane</keyword>
<reference evidence="3 4" key="1">
    <citation type="submission" date="2019-09" db="EMBL/GenBank/DDBJ databases">
        <authorList>
            <person name="Pidcock S.E."/>
            <person name="Huws S.A."/>
        </authorList>
    </citation>
    <scope>NUCLEOTIDE SEQUENCE [LARGE SCALE GENOMIC DNA]</scope>
    <source>
        <strain evidence="3 4">MZ8</strain>
    </source>
</reference>
<dbReference type="GO" id="GO:0005737">
    <property type="term" value="C:cytoplasm"/>
    <property type="evidence" value="ECO:0007669"/>
    <property type="project" value="TreeGrafter"/>
</dbReference>
<name>A0A6M0LCZ5_PSEXY</name>
<dbReference type="CDD" id="cd04692">
    <property type="entry name" value="NUDIX_Hydrolase"/>
    <property type="match status" value="1"/>
</dbReference>
<evidence type="ECO:0000259" key="2">
    <source>
        <dbReference type="PROSITE" id="PS51462"/>
    </source>
</evidence>
<dbReference type="PROSITE" id="PS51462">
    <property type="entry name" value="NUDIX"/>
    <property type="match status" value="1"/>
</dbReference>
<feature type="transmembrane region" description="Helical" evidence="1">
    <location>
        <begin position="190"/>
        <end position="214"/>
    </location>
</feature>
<dbReference type="PANTHER" id="PTHR10885:SF20">
    <property type="entry name" value="NUDIX HYDROLASE DOMAIN-CONTAINING PROTEIN"/>
    <property type="match status" value="1"/>
</dbReference>
<dbReference type="AlphaFoldDB" id="A0A6M0LCZ5"/>
<dbReference type="GO" id="GO:0004452">
    <property type="term" value="F:isopentenyl-diphosphate delta-isomerase activity"/>
    <property type="evidence" value="ECO:0007669"/>
    <property type="project" value="TreeGrafter"/>
</dbReference>
<dbReference type="EMBL" id="VTVE01000001">
    <property type="protein sequence ID" value="NEX00475.1"/>
    <property type="molecule type" value="Genomic_DNA"/>
</dbReference>
<dbReference type="Pfam" id="PF00293">
    <property type="entry name" value="NUDIX"/>
    <property type="match status" value="1"/>
</dbReference>
<keyword evidence="1" id="KW-0812">Transmembrane</keyword>
<evidence type="ECO:0000313" key="4">
    <source>
        <dbReference type="Proteomes" id="UP000473091"/>
    </source>
</evidence>
<proteinExistence type="predicted"/>
<evidence type="ECO:0000313" key="3">
    <source>
        <dbReference type="EMBL" id="NEX00475.1"/>
    </source>
</evidence>
<accession>A0A6M0LCZ5</accession>
<comment type="caution">
    <text evidence="3">The sequence shown here is derived from an EMBL/GenBank/DDBJ whole genome shotgun (WGS) entry which is preliminary data.</text>
</comment>
<dbReference type="RefSeq" id="WP_090485295.1">
    <property type="nucleotide sequence ID" value="NZ_VTVE01000001.1"/>
</dbReference>
<feature type="transmembrane region" description="Helical" evidence="1">
    <location>
        <begin position="220"/>
        <end position="240"/>
    </location>
</feature>
<dbReference type="InterPro" id="IPR015797">
    <property type="entry name" value="NUDIX_hydrolase-like_dom_sf"/>
</dbReference>
<protein>
    <submittedName>
        <fullName evidence="3">NUDIX domain-containing protein</fullName>
    </submittedName>
</protein>
<organism evidence="3 4">
    <name type="scientific">Pseudobutyrivibrio xylanivorans</name>
    <dbReference type="NCBI Taxonomy" id="185007"/>
    <lineage>
        <taxon>Bacteria</taxon>
        <taxon>Bacillati</taxon>
        <taxon>Bacillota</taxon>
        <taxon>Clostridia</taxon>
        <taxon>Lachnospirales</taxon>
        <taxon>Lachnospiraceae</taxon>
        <taxon>Pseudobutyrivibrio</taxon>
    </lineage>
</organism>